<organism evidence="12 13">
    <name type="scientific">Paenibacillus kribbensis</name>
    <dbReference type="NCBI Taxonomy" id="172713"/>
    <lineage>
        <taxon>Bacteria</taxon>
        <taxon>Bacillati</taxon>
        <taxon>Bacillota</taxon>
        <taxon>Bacilli</taxon>
        <taxon>Bacillales</taxon>
        <taxon>Paenibacillaceae</taxon>
        <taxon>Paenibacillus</taxon>
    </lineage>
</organism>
<evidence type="ECO:0000313" key="12">
    <source>
        <dbReference type="EMBL" id="ASR49358.1"/>
    </source>
</evidence>
<feature type="transmembrane region" description="Helical" evidence="9">
    <location>
        <begin position="365"/>
        <end position="387"/>
    </location>
</feature>
<dbReference type="Pfam" id="PF05425">
    <property type="entry name" value="CopD"/>
    <property type="match status" value="1"/>
</dbReference>
<name>A0A222WTQ1_9BACL</name>
<dbReference type="Gene3D" id="2.60.40.1220">
    <property type="match status" value="1"/>
</dbReference>
<reference evidence="12 13" key="1">
    <citation type="submission" date="2017-03" db="EMBL/GenBank/DDBJ databases">
        <title>Complete genome sequence of Paenibacillus Kribbensis producing bioflocculants.</title>
        <authorList>
            <person name="Lee H.-G."/>
            <person name="Oh H.-M."/>
        </authorList>
    </citation>
    <scope>NUCLEOTIDE SEQUENCE [LARGE SCALE GENOMIC DNA]</scope>
    <source>
        <strain evidence="12 13">AM49</strain>
    </source>
</reference>
<dbReference type="STRING" id="172713.GCA_001705305_00262"/>
<feature type="domain" description="Copper resistance protein D" evidence="11">
    <location>
        <begin position="360"/>
        <end position="454"/>
    </location>
</feature>
<feature type="transmembrane region" description="Helical" evidence="9">
    <location>
        <begin position="325"/>
        <end position="345"/>
    </location>
</feature>
<keyword evidence="13" id="KW-1185">Reference proteome</keyword>
<dbReference type="KEGG" id="pkb:B4V02_22945"/>
<dbReference type="InterPro" id="IPR014756">
    <property type="entry name" value="Ig_E-set"/>
</dbReference>
<feature type="transmembrane region" description="Helical" evidence="9">
    <location>
        <begin position="256"/>
        <end position="274"/>
    </location>
</feature>
<dbReference type="Proteomes" id="UP000214666">
    <property type="component" value="Chromosome"/>
</dbReference>
<keyword evidence="6 9" id="KW-1133">Transmembrane helix</keyword>
<keyword evidence="4" id="KW-0479">Metal-binding</keyword>
<evidence type="ECO:0000256" key="5">
    <source>
        <dbReference type="ARBA" id="ARBA00022729"/>
    </source>
</evidence>
<evidence type="ECO:0000313" key="13">
    <source>
        <dbReference type="Proteomes" id="UP000214666"/>
    </source>
</evidence>
<keyword evidence="2" id="KW-1003">Cell membrane</keyword>
<evidence type="ECO:0000256" key="6">
    <source>
        <dbReference type="ARBA" id="ARBA00022989"/>
    </source>
</evidence>
<dbReference type="InterPro" id="IPR008457">
    <property type="entry name" value="Cu-R_CopD_dom"/>
</dbReference>
<evidence type="ECO:0000256" key="3">
    <source>
        <dbReference type="ARBA" id="ARBA00022692"/>
    </source>
</evidence>
<dbReference type="OrthoDB" id="2353937at2"/>
<evidence type="ECO:0000256" key="8">
    <source>
        <dbReference type="ARBA" id="ARBA00023136"/>
    </source>
</evidence>
<evidence type="ECO:0000256" key="2">
    <source>
        <dbReference type="ARBA" id="ARBA00022475"/>
    </source>
</evidence>
<accession>A0A222WTQ1</accession>
<evidence type="ECO:0000256" key="1">
    <source>
        <dbReference type="ARBA" id="ARBA00004651"/>
    </source>
</evidence>
<dbReference type="AlphaFoldDB" id="A0A222WTQ1"/>
<dbReference type="InterPro" id="IPR007348">
    <property type="entry name" value="CopC_dom"/>
</dbReference>
<dbReference type="InterPro" id="IPR014755">
    <property type="entry name" value="Cu-Rt/internalin_Ig-like"/>
</dbReference>
<proteinExistence type="predicted"/>
<evidence type="ECO:0000259" key="10">
    <source>
        <dbReference type="Pfam" id="PF04234"/>
    </source>
</evidence>
<dbReference type="GO" id="GO:0006825">
    <property type="term" value="P:copper ion transport"/>
    <property type="evidence" value="ECO:0007669"/>
    <property type="project" value="InterPro"/>
</dbReference>
<keyword evidence="5" id="KW-0732">Signal</keyword>
<feature type="transmembrane region" description="Helical" evidence="9">
    <location>
        <begin position="206"/>
        <end position="225"/>
    </location>
</feature>
<dbReference type="Pfam" id="PF04234">
    <property type="entry name" value="CopC"/>
    <property type="match status" value="1"/>
</dbReference>
<feature type="transmembrane region" description="Helical" evidence="9">
    <location>
        <begin position="399"/>
        <end position="418"/>
    </location>
</feature>
<keyword evidence="7" id="KW-0186">Copper</keyword>
<evidence type="ECO:0000256" key="4">
    <source>
        <dbReference type="ARBA" id="ARBA00022723"/>
    </source>
</evidence>
<dbReference type="GO" id="GO:0005507">
    <property type="term" value="F:copper ion binding"/>
    <property type="evidence" value="ECO:0007669"/>
    <property type="project" value="InterPro"/>
</dbReference>
<feature type="transmembrane region" description="Helical" evidence="9">
    <location>
        <begin position="439"/>
        <end position="457"/>
    </location>
</feature>
<comment type="subcellular location">
    <subcellularLocation>
        <location evidence="1">Cell membrane</location>
        <topology evidence="1">Multi-pass membrane protein</topology>
    </subcellularLocation>
</comment>
<dbReference type="EMBL" id="CP020028">
    <property type="protein sequence ID" value="ASR49358.1"/>
    <property type="molecule type" value="Genomic_DNA"/>
</dbReference>
<dbReference type="PANTHER" id="PTHR34820:SF4">
    <property type="entry name" value="INNER MEMBRANE PROTEIN YEBZ"/>
    <property type="match status" value="1"/>
</dbReference>
<dbReference type="InterPro" id="IPR032694">
    <property type="entry name" value="CopC/D"/>
</dbReference>
<sequence>MSYPSRPARVACLLLLCLPLLILFPRSLWAHAFVIESSPTENQILDKPPSQVSITFNEDLQSAFMSIKVTDETGKRADTGKAQLNPEHKATMEIKLIPGMKAGIYTVNWRALSADGHPINGVIPFQVGSGSNSYTNETATSEGSVASRPDLIAVRWFLYIGISLLFGALCFRLFILPSLGQDKGKKAGASQELDQHSSAALPRWPVLLWSGYGITSAAILVSLPLQASWDAGVSIGQGFTLPILGEALQFTGAGQVWFIQMILVLLLSVTLIYTLDHSISIRQRRLWSYSSVILTLSVMLSKAFVGHPAAATHPAPAIAADFVHLAAAAFWIGSLAVMAVCLPAAGSELPASERTALRQAALRRFAGWGIAMVAALLATGIYGAVLYVPAPSMLLNTSYGLVLLGKAALLLVMLAFAASQFRSARQAAATKRAAGGLRAELGAGLLVMLLAALLTHLSPGQAPAVPFEETRTTGEYKVTLAVSPNAVGSNEFKVAIQDRKGAAVSGIQQVTLTLVPADPDKARQEFVLPVKQQPFRSQELMTAEGTWVVKVHALTASLDAVDADFTLHVGGKK</sequence>
<feature type="transmembrane region" description="Helical" evidence="9">
    <location>
        <begin position="286"/>
        <end position="305"/>
    </location>
</feature>
<gene>
    <name evidence="12" type="ORF">B4V02_22945</name>
</gene>
<feature type="domain" description="CopC" evidence="10">
    <location>
        <begin position="31"/>
        <end position="127"/>
    </location>
</feature>
<dbReference type="GO" id="GO:0046688">
    <property type="term" value="P:response to copper ion"/>
    <property type="evidence" value="ECO:0007669"/>
    <property type="project" value="InterPro"/>
</dbReference>
<keyword evidence="8 9" id="KW-0472">Membrane</keyword>
<protein>
    <submittedName>
        <fullName evidence="12">Copper resistance protein CopC</fullName>
    </submittedName>
</protein>
<keyword evidence="3 9" id="KW-0812">Transmembrane</keyword>
<dbReference type="SUPFAM" id="SSF81296">
    <property type="entry name" value="E set domains"/>
    <property type="match status" value="1"/>
</dbReference>
<dbReference type="PANTHER" id="PTHR34820">
    <property type="entry name" value="INNER MEMBRANE PROTEIN YEBZ"/>
    <property type="match status" value="1"/>
</dbReference>
<feature type="transmembrane region" description="Helical" evidence="9">
    <location>
        <begin position="156"/>
        <end position="176"/>
    </location>
</feature>
<evidence type="ECO:0000256" key="9">
    <source>
        <dbReference type="SAM" id="Phobius"/>
    </source>
</evidence>
<dbReference type="RefSeq" id="WP_094156558.1">
    <property type="nucleotide sequence ID" value="NZ_CP020028.1"/>
</dbReference>
<evidence type="ECO:0000256" key="7">
    <source>
        <dbReference type="ARBA" id="ARBA00023008"/>
    </source>
</evidence>
<evidence type="ECO:0000259" key="11">
    <source>
        <dbReference type="Pfam" id="PF05425"/>
    </source>
</evidence>
<dbReference type="GO" id="GO:0042597">
    <property type="term" value="C:periplasmic space"/>
    <property type="evidence" value="ECO:0007669"/>
    <property type="project" value="InterPro"/>
</dbReference>
<dbReference type="GO" id="GO:0005886">
    <property type="term" value="C:plasma membrane"/>
    <property type="evidence" value="ECO:0007669"/>
    <property type="project" value="UniProtKB-SubCell"/>
</dbReference>